<dbReference type="PANTHER" id="PTHR45080">
    <property type="entry name" value="CONTACTIN 5"/>
    <property type="match status" value="1"/>
</dbReference>
<dbReference type="GO" id="GO:0007169">
    <property type="term" value="P:cell surface receptor protein tyrosine kinase signaling pathway"/>
    <property type="evidence" value="ECO:0007669"/>
    <property type="project" value="InterPro"/>
</dbReference>
<dbReference type="VEuPathDB" id="VectorBase:LDEU005330"/>
<dbReference type="PANTHER" id="PTHR45080:SF8">
    <property type="entry name" value="IG-LIKE DOMAIN-CONTAINING PROTEIN"/>
    <property type="match status" value="1"/>
</dbReference>
<name>A0A443SGR3_9ACAR</name>
<evidence type="ECO:0000256" key="1">
    <source>
        <dbReference type="ARBA" id="ARBA00022729"/>
    </source>
</evidence>
<dbReference type="AlphaFoldDB" id="A0A443SGR3"/>
<sequence>MITGIPQVVVNPREVIINESSQAELLCTATGKPKPRVYWNVTGLQSDVRVVDIESVDLIANKNGESIELDYTSQVLLTFNNTKVEDNRLLACFAENIVGKAYGTALLQINTPPKVINLRVMKKFYQCIIYLVIGVPPPTRIWYFNDEPLNMTDNIRELVYETKHRYYQDGCLQIEQATHVNDGLYTLQVINEFGEHNKSIEAQFLEDIPLLLCCPIYSEVNHLKYLVTLNIFTFHKIFFLIM</sequence>
<dbReference type="Pfam" id="PF07679">
    <property type="entry name" value="I-set"/>
    <property type="match status" value="1"/>
</dbReference>
<dbReference type="InterPro" id="IPR013783">
    <property type="entry name" value="Ig-like_fold"/>
</dbReference>
<dbReference type="PRINTS" id="PR01939">
    <property type="entry name" value="NTKRECEPTOR"/>
</dbReference>
<evidence type="ECO:0000313" key="6">
    <source>
        <dbReference type="Proteomes" id="UP000288716"/>
    </source>
</evidence>
<gene>
    <name evidence="5" type="ORF">B4U80_13751</name>
</gene>
<dbReference type="GO" id="GO:0007156">
    <property type="term" value="P:homophilic cell adhesion via plasma membrane adhesion molecules"/>
    <property type="evidence" value="ECO:0007669"/>
    <property type="project" value="TreeGrafter"/>
</dbReference>
<evidence type="ECO:0000259" key="4">
    <source>
        <dbReference type="PROSITE" id="PS50835"/>
    </source>
</evidence>
<dbReference type="InterPro" id="IPR036179">
    <property type="entry name" value="Ig-like_dom_sf"/>
</dbReference>
<dbReference type="Pfam" id="PF13927">
    <property type="entry name" value="Ig_3"/>
    <property type="match status" value="1"/>
</dbReference>
<dbReference type="PROSITE" id="PS50835">
    <property type="entry name" value="IG_LIKE"/>
    <property type="match status" value="1"/>
</dbReference>
<dbReference type="EMBL" id="NCKV01002538">
    <property type="protein sequence ID" value="RWS26710.1"/>
    <property type="molecule type" value="Genomic_DNA"/>
</dbReference>
<dbReference type="InterPro" id="IPR050958">
    <property type="entry name" value="Cell_Adh-Cytoskel_Orgn"/>
</dbReference>
<comment type="caution">
    <text evidence="5">The sequence shown here is derived from an EMBL/GenBank/DDBJ whole genome shotgun (WGS) entry which is preliminary data.</text>
</comment>
<dbReference type="InterPro" id="IPR003599">
    <property type="entry name" value="Ig_sub"/>
</dbReference>
<dbReference type="InterPro" id="IPR013098">
    <property type="entry name" value="Ig_I-set"/>
</dbReference>
<dbReference type="GO" id="GO:0004714">
    <property type="term" value="F:transmembrane receptor protein tyrosine kinase activity"/>
    <property type="evidence" value="ECO:0007669"/>
    <property type="project" value="InterPro"/>
</dbReference>
<evidence type="ECO:0000256" key="3">
    <source>
        <dbReference type="ARBA" id="ARBA00023319"/>
    </source>
</evidence>
<keyword evidence="5" id="KW-0675">Receptor</keyword>
<organism evidence="5 6">
    <name type="scientific">Leptotrombidium deliense</name>
    <dbReference type="NCBI Taxonomy" id="299467"/>
    <lineage>
        <taxon>Eukaryota</taxon>
        <taxon>Metazoa</taxon>
        <taxon>Ecdysozoa</taxon>
        <taxon>Arthropoda</taxon>
        <taxon>Chelicerata</taxon>
        <taxon>Arachnida</taxon>
        <taxon>Acari</taxon>
        <taxon>Acariformes</taxon>
        <taxon>Trombidiformes</taxon>
        <taxon>Prostigmata</taxon>
        <taxon>Anystina</taxon>
        <taxon>Parasitengona</taxon>
        <taxon>Trombiculoidea</taxon>
        <taxon>Trombiculidae</taxon>
        <taxon>Leptotrombidium</taxon>
    </lineage>
</organism>
<dbReference type="InterPro" id="IPR007110">
    <property type="entry name" value="Ig-like_dom"/>
</dbReference>
<proteinExistence type="predicted"/>
<evidence type="ECO:0000313" key="5">
    <source>
        <dbReference type="EMBL" id="RWS26710.1"/>
    </source>
</evidence>
<feature type="domain" description="Ig-like" evidence="4">
    <location>
        <begin position="6"/>
        <end position="110"/>
    </location>
</feature>
<dbReference type="SUPFAM" id="SSF48726">
    <property type="entry name" value="Immunoglobulin"/>
    <property type="match status" value="2"/>
</dbReference>
<reference evidence="5 6" key="1">
    <citation type="journal article" date="2018" name="Gigascience">
        <title>Genomes of trombidid mites reveal novel predicted allergens and laterally-transferred genes associated with secondary metabolism.</title>
        <authorList>
            <person name="Dong X."/>
            <person name="Chaisiri K."/>
            <person name="Xia D."/>
            <person name="Armstrong S.D."/>
            <person name="Fang Y."/>
            <person name="Donnelly M.J."/>
            <person name="Kadowaki T."/>
            <person name="McGarry J.W."/>
            <person name="Darby A.C."/>
            <person name="Makepeace B.L."/>
        </authorList>
    </citation>
    <scope>NUCLEOTIDE SEQUENCE [LARGE SCALE GENOMIC DNA]</scope>
    <source>
        <strain evidence="5">UoL-UT</strain>
    </source>
</reference>
<dbReference type="GO" id="GO:0005524">
    <property type="term" value="F:ATP binding"/>
    <property type="evidence" value="ECO:0007669"/>
    <property type="project" value="InterPro"/>
</dbReference>
<protein>
    <submittedName>
        <fullName evidence="5">BDNF/NT-3 growth factors receptor-like protein</fullName>
    </submittedName>
</protein>
<dbReference type="Gene3D" id="2.60.40.10">
    <property type="entry name" value="Immunoglobulins"/>
    <property type="match status" value="2"/>
</dbReference>
<evidence type="ECO:0000256" key="2">
    <source>
        <dbReference type="ARBA" id="ARBA00023157"/>
    </source>
</evidence>
<dbReference type="Proteomes" id="UP000288716">
    <property type="component" value="Unassembled WGS sequence"/>
</dbReference>
<keyword evidence="1" id="KW-0732">Signal</keyword>
<dbReference type="SMART" id="SM00409">
    <property type="entry name" value="IG"/>
    <property type="match status" value="1"/>
</dbReference>
<dbReference type="OrthoDB" id="3256376at2759"/>
<dbReference type="GO" id="GO:0005886">
    <property type="term" value="C:plasma membrane"/>
    <property type="evidence" value="ECO:0007669"/>
    <property type="project" value="InterPro"/>
</dbReference>
<keyword evidence="3" id="KW-0393">Immunoglobulin domain</keyword>
<keyword evidence="2" id="KW-1015">Disulfide bond</keyword>
<dbReference type="InterPro" id="IPR020777">
    <property type="entry name" value="NTRK"/>
</dbReference>
<keyword evidence="6" id="KW-1185">Reference proteome</keyword>
<dbReference type="STRING" id="299467.A0A443SGR3"/>
<accession>A0A443SGR3</accession>